<evidence type="ECO:0000256" key="3">
    <source>
        <dbReference type="RuleBase" id="RU003512"/>
    </source>
</evidence>
<dbReference type="PRINTS" id="PR00691">
    <property type="entry name" value="ADHESINB"/>
</dbReference>
<sequence length="294" mass="32935">MSRAFIILLAVLFAASILMTGCTAVRPEAENGKLNVYITTYPLYDFTMKIAGDRINATQIIPTGVDAHEFEPSPKLMADLERSDVFIFNGGGLEAWAERVEDSLNRKGVIVVNTGKGIAKDNDPHIWLSPIRAKQQAERIYDALIKADPGNADYYTKNFKLLEAKFDDLDKKYRDTLSKATSRNIITTHAAFAYLCEDYGLNQVPITGVSPGSEPSPRRMAEIIKFIKENNIKYVFFEPLTSPKLADSIARETGIEKLVLDPVEGLTEEQKARNDDYFSIMERNLMSLKKALVE</sequence>
<keyword evidence="1 3" id="KW-0813">Transport</keyword>
<dbReference type="SUPFAM" id="SSF53807">
    <property type="entry name" value="Helical backbone' metal receptor"/>
    <property type="match status" value="1"/>
</dbReference>
<dbReference type="GO" id="GO:0030001">
    <property type="term" value="P:metal ion transport"/>
    <property type="evidence" value="ECO:0007669"/>
    <property type="project" value="InterPro"/>
</dbReference>
<evidence type="ECO:0000256" key="4">
    <source>
        <dbReference type="SAM" id="SignalP"/>
    </source>
</evidence>
<protein>
    <submittedName>
        <fullName evidence="5">Zinc ABC transporter substrate-binding protein</fullName>
    </submittedName>
</protein>
<dbReference type="PANTHER" id="PTHR42953:SF8">
    <property type="entry name" value="ZINT DOMAIN-CONTAINING PROTEIN"/>
    <property type="match status" value="1"/>
</dbReference>
<proteinExistence type="inferred from homology"/>
<dbReference type="EMBL" id="VTPS01000019">
    <property type="protein sequence ID" value="TZE81027.1"/>
    <property type="molecule type" value="Genomic_DNA"/>
</dbReference>
<evidence type="ECO:0000313" key="6">
    <source>
        <dbReference type="Proteomes" id="UP000322976"/>
    </source>
</evidence>
<keyword evidence="2 4" id="KW-0732">Signal</keyword>
<dbReference type="CDD" id="cd01017">
    <property type="entry name" value="AdcA"/>
    <property type="match status" value="1"/>
</dbReference>
<dbReference type="InterPro" id="IPR006127">
    <property type="entry name" value="ZnuA-like"/>
</dbReference>
<dbReference type="AlphaFoldDB" id="A0A5D8Q9G7"/>
<dbReference type="PROSITE" id="PS51257">
    <property type="entry name" value="PROKAR_LIPOPROTEIN"/>
    <property type="match status" value="1"/>
</dbReference>
<dbReference type="GO" id="GO:0007155">
    <property type="term" value="P:cell adhesion"/>
    <property type="evidence" value="ECO:0007669"/>
    <property type="project" value="InterPro"/>
</dbReference>
<comment type="caution">
    <text evidence="5">The sequence shown here is derived from an EMBL/GenBank/DDBJ whole genome shotgun (WGS) entry which is preliminary data.</text>
</comment>
<evidence type="ECO:0000256" key="1">
    <source>
        <dbReference type="ARBA" id="ARBA00022448"/>
    </source>
</evidence>
<feature type="signal peptide" evidence="4">
    <location>
        <begin position="1"/>
        <end position="24"/>
    </location>
</feature>
<reference evidence="5 6" key="1">
    <citation type="submission" date="2019-08" db="EMBL/GenBank/DDBJ databases">
        <title>Calorimonas adulescens gen. nov., sp. nov., an anaerobic thermophilic bacterium from Sakhalin hot spring.</title>
        <authorList>
            <person name="Khomyakova M.A."/>
            <person name="Merkel A.Y."/>
            <person name="Novikov A."/>
            <person name="Bonch-Osmolovskaya E.A."/>
            <person name="Slobodkin A.I."/>
        </authorList>
    </citation>
    <scope>NUCLEOTIDE SEQUENCE [LARGE SCALE GENOMIC DNA]</scope>
    <source>
        <strain evidence="5 6">A05MB</strain>
    </source>
</reference>
<dbReference type="InterPro" id="IPR050492">
    <property type="entry name" value="Bact_metal-bind_prot9"/>
</dbReference>
<feature type="chain" id="PRO_5039612710" evidence="4">
    <location>
        <begin position="25"/>
        <end position="294"/>
    </location>
</feature>
<dbReference type="Pfam" id="PF01297">
    <property type="entry name" value="ZnuA"/>
    <property type="match status" value="1"/>
</dbReference>
<dbReference type="InterPro" id="IPR006129">
    <property type="entry name" value="AdhesinB"/>
</dbReference>
<name>A0A5D8Q9G7_9THEO</name>
<gene>
    <name evidence="5" type="ORF">FWJ32_11025</name>
</gene>
<accession>A0A5D8Q9G7</accession>
<dbReference type="RefSeq" id="WP_149546007.1">
    <property type="nucleotide sequence ID" value="NZ_VTPS01000019.1"/>
</dbReference>
<evidence type="ECO:0000313" key="5">
    <source>
        <dbReference type="EMBL" id="TZE81027.1"/>
    </source>
</evidence>
<dbReference type="Gene3D" id="3.40.50.1980">
    <property type="entry name" value="Nitrogenase molybdenum iron protein domain"/>
    <property type="match status" value="2"/>
</dbReference>
<dbReference type="InterPro" id="IPR006128">
    <property type="entry name" value="Lipoprotein_PsaA-like"/>
</dbReference>
<keyword evidence="6" id="KW-1185">Reference proteome</keyword>
<dbReference type="Proteomes" id="UP000322976">
    <property type="component" value="Unassembled WGS sequence"/>
</dbReference>
<dbReference type="PRINTS" id="PR00690">
    <property type="entry name" value="ADHESNFAMILY"/>
</dbReference>
<dbReference type="GO" id="GO:0046872">
    <property type="term" value="F:metal ion binding"/>
    <property type="evidence" value="ECO:0007669"/>
    <property type="project" value="InterPro"/>
</dbReference>
<organism evidence="5 6">
    <name type="scientific">Calorimonas adulescens</name>
    <dbReference type="NCBI Taxonomy" id="2606906"/>
    <lineage>
        <taxon>Bacteria</taxon>
        <taxon>Bacillati</taxon>
        <taxon>Bacillota</taxon>
        <taxon>Clostridia</taxon>
        <taxon>Thermoanaerobacterales</taxon>
        <taxon>Thermoanaerobacteraceae</taxon>
        <taxon>Calorimonas</taxon>
    </lineage>
</organism>
<evidence type="ECO:0000256" key="2">
    <source>
        <dbReference type="ARBA" id="ARBA00022729"/>
    </source>
</evidence>
<dbReference type="PANTHER" id="PTHR42953">
    <property type="entry name" value="HIGH-AFFINITY ZINC UPTAKE SYSTEM PROTEIN ZNUA-RELATED"/>
    <property type="match status" value="1"/>
</dbReference>
<comment type="similarity">
    <text evidence="3">Belongs to the bacterial solute-binding protein 9 family.</text>
</comment>